<name>A0A6F8VGF7_9PROT</name>
<dbReference type="KEGG" id="slac:SKTS_29920"/>
<organism evidence="1 2">
    <name type="scientific">Sulfurimicrobium lacus</name>
    <dbReference type="NCBI Taxonomy" id="2715678"/>
    <lineage>
        <taxon>Bacteria</taxon>
        <taxon>Pseudomonadati</taxon>
        <taxon>Pseudomonadota</taxon>
        <taxon>Betaproteobacteria</taxon>
        <taxon>Nitrosomonadales</taxon>
        <taxon>Sulfuricellaceae</taxon>
        <taxon>Sulfurimicrobium</taxon>
    </lineage>
</organism>
<gene>
    <name evidence="1" type="ORF">SKTS_29920</name>
</gene>
<evidence type="ECO:0000313" key="1">
    <source>
        <dbReference type="EMBL" id="BCB28106.1"/>
    </source>
</evidence>
<reference evidence="2" key="1">
    <citation type="submission" date="2020-03" db="EMBL/GenBank/DDBJ databases">
        <title>Complete genome sequence of sulfur-oxidizing bacterium skT11.</title>
        <authorList>
            <person name="Kanda M."/>
            <person name="Kojima H."/>
            <person name="Fukui M."/>
        </authorList>
    </citation>
    <scope>NUCLEOTIDE SEQUENCE [LARGE SCALE GENOMIC DNA]</scope>
    <source>
        <strain evidence="2">skT11</strain>
    </source>
</reference>
<dbReference type="EMBL" id="AP022853">
    <property type="protein sequence ID" value="BCB28106.1"/>
    <property type="molecule type" value="Genomic_DNA"/>
</dbReference>
<dbReference type="Proteomes" id="UP000502260">
    <property type="component" value="Chromosome"/>
</dbReference>
<sequence length="58" mass="6525">MKLVIYLKNPAEEANSIREALRLTDIAVAIENEKVVLETKGVVKWELDLADNDLISKT</sequence>
<dbReference type="AlphaFoldDB" id="A0A6F8VGF7"/>
<proteinExistence type="predicted"/>
<keyword evidence="2" id="KW-1185">Reference proteome</keyword>
<dbReference type="RefSeq" id="WP_173066909.1">
    <property type="nucleotide sequence ID" value="NZ_AP022853.1"/>
</dbReference>
<evidence type="ECO:0000313" key="2">
    <source>
        <dbReference type="Proteomes" id="UP000502260"/>
    </source>
</evidence>
<accession>A0A6F8VGF7</accession>
<protein>
    <submittedName>
        <fullName evidence="1">Uncharacterized protein</fullName>
    </submittedName>
</protein>